<evidence type="ECO:0000313" key="1">
    <source>
        <dbReference type="EMBL" id="KAJ8621331.1"/>
    </source>
</evidence>
<name>A0ACC2KJR2_PERAE</name>
<accession>A0ACC2KJR2</accession>
<gene>
    <name evidence="1" type="ORF">MRB53_029860</name>
</gene>
<sequence length="234" mass="25076">MSIALESSTSSSAIQRPAFVRTISIFEPPGPGRKVAGAAPREDRRPPARREESNSGSSSIGRNSDSFSDDEDFGEVQSSYKGPLDTMDALEESLPIRRGISKFYRGKSKSFTSLADVCNSPAEDLGKPDNVHNRKRKNLLACSNSWDKNRNNPSSNAGGGISKRPTNSSRSTLASVVAMSSSESNSNEDHEPCLPPLHPGGKSPMDVLSPPQRAFSTRSFSLADLQAASARFAS</sequence>
<dbReference type="EMBL" id="CM056817">
    <property type="protein sequence ID" value="KAJ8621331.1"/>
    <property type="molecule type" value="Genomic_DNA"/>
</dbReference>
<reference evidence="1 2" key="1">
    <citation type="journal article" date="2022" name="Hortic Res">
        <title>A haplotype resolved chromosomal level avocado genome allows analysis of novel avocado genes.</title>
        <authorList>
            <person name="Nath O."/>
            <person name="Fletcher S.J."/>
            <person name="Hayward A."/>
            <person name="Shaw L.M."/>
            <person name="Masouleh A.K."/>
            <person name="Furtado A."/>
            <person name="Henry R.J."/>
            <person name="Mitter N."/>
        </authorList>
    </citation>
    <scope>NUCLEOTIDE SEQUENCE [LARGE SCALE GENOMIC DNA]</scope>
    <source>
        <strain evidence="2">cv. Hass</strain>
    </source>
</reference>
<proteinExistence type="predicted"/>
<keyword evidence="2" id="KW-1185">Reference proteome</keyword>
<comment type="caution">
    <text evidence="1">The sequence shown here is derived from an EMBL/GenBank/DDBJ whole genome shotgun (WGS) entry which is preliminary data.</text>
</comment>
<protein>
    <submittedName>
        <fullName evidence="1">Uncharacterized protein</fullName>
    </submittedName>
</protein>
<organism evidence="1 2">
    <name type="scientific">Persea americana</name>
    <name type="common">Avocado</name>
    <dbReference type="NCBI Taxonomy" id="3435"/>
    <lineage>
        <taxon>Eukaryota</taxon>
        <taxon>Viridiplantae</taxon>
        <taxon>Streptophyta</taxon>
        <taxon>Embryophyta</taxon>
        <taxon>Tracheophyta</taxon>
        <taxon>Spermatophyta</taxon>
        <taxon>Magnoliopsida</taxon>
        <taxon>Magnoliidae</taxon>
        <taxon>Laurales</taxon>
        <taxon>Lauraceae</taxon>
        <taxon>Persea</taxon>
    </lineage>
</organism>
<evidence type="ECO:0000313" key="2">
    <source>
        <dbReference type="Proteomes" id="UP001234297"/>
    </source>
</evidence>
<dbReference type="Proteomes" id="UP001234297">
    <property type="component" value="Chromosome 9"/>
</dbReference>